<name>A0ABU4GGS9_9CLOT</name>
<organism evidence="1 2">
    <name type="scientific">Clostridium boliviensis</name>
    <dbReference type="NCBI Taxonomy" id="318465"/>
    <lineage>
        <taxon>Bacteria</taxon>
        <taxon>Bacillati</taxon>
        <taxon>Bacillota</taxon>
        <taxon>Clostridia</taxon>
        <taxon>Eubacteriales</taxon>
        <taxon>Clostridiaceae</taxon>
        <taxon>Clostridium</taxon>
    </lineage>
</organism>
<keyword evidence="2" id="KW-1185">Reference proteome</keyword>
<proteinExistence type="predicted"/>
<gene>
    <name evidence="1" type="ORF">RZO55_04415</name>
</gene>
<evidence type="ECO:0000313" key="1">
    <source>
        <dbReference type="EMBL" id="MDW2796821.1"/>
    </source>
</evidence>
<protein>
    <recommendedName>
        <fullName evidence="3">Lipoprotein</fullName>
    </recommendedName>
</protein>
<dbReference type="Proteomes" id="UP001276854">
    <property type="component" value="Unassembled WGS sequence"/>
</dbReference>
<comment type="caution">
    <text evidence="1">The sequence shown here is derived from an EMBL/GenBank/DDBJ whole genome shotgun (WGS) entry which is preliminary data.</text>
</comment>
<sequence length="48" mass="5477">MEENQMKKVIAIFLTAFMVAGCLSGCRTTSRKQIRPLFFHVSAQIFIL</sequence>
<dbReference type="RefSeq" id="WP_318063086.1">
    <property type="nucleotide sequence ID" value="NZ_JAWONS010000099.1"/>
</dbReference>
<evidence type="ECO:0000313" key="2">
    <source>
        <dbReference type="Proteomes" id="UP001276854"/>
    </source>
</evidence>
<evidence type="ECO:0008006" key="3">
    <source>
        <dbReference type="Google" id="ProtNLM"/>
    </source>
</evidence>
<dbReference type="EMBL" id="JAWONS010000099">
    <property type="protein sequence ID" value="MDW2796821.1"/>
    <property type="molecule type" value="Genomic_DNA"/>
</dbReference>
<dbReference type="PROSITE" id="PS51257">
    <property type="entry name" value="PROKAR_LIPOPROTEIN"/>
    <property type="match status" value="1"/>
</dbReference>
<reference evidence="1 2" key="1">
    <citation type="submission" date="2023-10" db="EMBL/GenBank/DDBJ databases">
        <title>A novel Glycoside Hydrolase 43-Like Enzyme from Clostrdium boliviensis is an Endo-xylanase, and a Candidate for Xylooligosaccharides Production from Different Xylan Substrates.</title>
        <authorList>
            <person name="Alvarez M.T."/>
            <person name="Rocabado-Villegas L.R."/>
            <person name="Salas-Veizaga D.M."/>
            <person name="Linares-Pasten J.A."/>
            <person name="Gudmundsdottir E.E."/>
            <person name="Hreggvidsson G.O."/>
            <person name="Adlercreutz P."/>
            <person name="Nordberg Karlsson E."/>
        </authorList>
    </citation>
    <scope>NUCLEOTIDE SEQUENCE [LARGE SCALE GENOMIC DNA]</scope>
    <source>
        <strain evidence="1 2">E-1</strain>
    </source>
</reference>
<accession>A0ABU4GGS9</accession>